<keyword evidence="10" id="KW-1185">Reference proteome</keyword>
<name>S3D7V2_GLAL2</name>
<dbReference type="InterPro" id="IPR013890">
    <property type="entry name" value="Tscrpt_rep_Tup1_N"/>
</dbReference>
<dbReference type="HOGENOM" id="CLU_000288_57_23_1"/>
<evidence type="ECO:0000256" key="7">
    <source>
        <dbReference type="SAM" id="MobiDB-lite"/>
    </source>
</evidence>
<evidence type="ECO:0000256" key="3">
    <source>
        <dbReference type="ARBA" id="ARBA00022737"/>
    </source>
</evidence>
<dbReference type="PANTHER" id="PTHR19879:SF9">
    <property type="entry name" value="TRANSCRIPTION INITIATION FACTOR TFIID SUBUNIT 5"/>
    <property type="match status" value="1"/>
</dbReference>
<evidence type="ECO:0000313" key="9">
    <source>
        <dbReference type="EMBL" id="EPE34592.1"/>
    </source>
</evidence>
<dbReference type="RefSeq" id="XP_008078527.1">
    <property type="nucleotide sequence ID" value="XM_008080336.1"/>
</dbReference>
<dbReference type="InterPro" id="IPR036322">
    <property type="entry name" value="WD40_repeat_dom_sf"/>
</dbReference>
<feature type="domain" description="Transcriptional repressor Tup1 N-terminal" evidence="8">
    <location>
        <begin position="16"/>
        <end position="84"/>
    </location>
</feature>
<dbReference type="InterPro" id="IPR001680">
    <property type="entry name" value="WD40_rpt"/>
</dbReference>
<dbReference type="SUPFAM" id="SSF50978">
    <property type="entry name" value="WD40 repeat-like"/>
    <property type="match status" value="1"/>
</dbReference>
<dbReference type="GeneID" id="19469333"/>
<keyword evidence="3" id="KW-0677">Repeat</keyword>
<dbReference type="Proteomes" id="UP000016922">
    <property type="component" value="Unassembled WGS sequence"/>
</dbReference>
<evidence type="ECO:0000256" key="1">
    <source>
        <dbReference type="ARBA" id="ARBA00022491"/>
    </source>
</evidence>
<feature type="compositionally biased region" description="Gly residues" evidence="7">
    <location>
        <begin position="122"/>
        <end position="131"/>
    </location>
</feature>
<dbReference type="CDD" id="cd00200">
    <property type="entry name" value="WD40"/>
    <property type="match status" value="1"/>
</dbReference>
<protein>
    <submittedName>
        <fullName evidence="9">WD40 repeat-like protein</fullName>
    </submittedName>
</protein>
<dbReference type="FunFam" id="2.130.10.10:FF:000111">
    <property type="entry name" value="Transcriptional repressor rco-1"/>
    <property type="match status" value="1"/>
</dbReference>
<evidence type="ECO:0000256" key="4">
    <source>
        <dbReference type="ARBA" id="ARBA00023015"/>
    </source>
</evidence>
<dbReference type="OMA" id="LTPDANW"/>
<dbReference type="PRINTS" id="PR00320">
    <property type="entry name" value="GPROTEINBRPT"/>
</dbReference>
<dbReference type="SMART" id="SM00320">
    <property type="entry name" value="WD40"/>
    <property type="match status" value="7"/>
</dbReference>
<dbReference type="Gene3D" id="2.130.10.10">
    <property type="entry name" value="YVTN repeat-like/Quinoprotein amine dehydrogenase"/>
    <property type="match status" value="1"/>
</dbReference>
<feature type="compositionally biased region" description="Low complexity" evidence="7">
    <location>
        <begin position="188"/>
        <end position="203"/>
    </location>
</feature>
<accession>S3D7V2</accession>
<dbReference type="Gene3D" id="1.20.5.340">
    <property type="match status" value="1"/>
</dbReference>
<feature type="repeat" description="WD" evidence="6">
    <location>
        <begin position="567"/>
        <end position="599"/>
    </location>
</feature>
<evidence type="ECO:0000313" key="10">
    <source>
        <dbReference type="Proteomes" id="UP000016922"/>
    </source>
</evidence>
<dbReference type="PANTHER" id="PTHR19879">
    <property type="entry name" value="TRANSCRIPTION INITIATION FACTOR TFIID"/>
    <property type="match status" value="1"/>
</dbReference>
<feature type="repeat" description="WD" evidence="6">
    <location>
        <begin position="471"/>
        <end position="504"/>
    </location>
</feature>
<dbReference type="PROSITE" id="PS50082">
    <property type="entry name" value="WD_REPEATS_2"/>
    <property type="match status" value="6"/>
</dbReference>
<dbReference type="InterPro" id="IPR019775">
    <property type="entry name" value="WD40_repeat_CS"/>
</dbReference>
<evidence type="ECO:0000256" key="2">
    <source>
        <dbReference type="ARBA" id="ARBA00022574"/>
    </source>
</evidence>
<reference evidence="9 10" key="1">
    <citation type="journal article" date="2013" name="BMC Genomics">
        <title>Genomics-driven discovery of the pneumocandin biosynthetic gene cluster in the fungus Glarea lozoyensis.</title>
        <authorList>
            <person name="Chen L."/>
            <person name="Yue Q."/>
            <person name="Zhang X."/>
            <person name="Xiang M."/>
            <person name="Wang C."/>
            <person name="Li S."/>
            <person name="Che Y."/>
            <person name="Ortiz-Lopez F.J."/>
            <person name="Bills G.F."/>
            <person name="Liu X."/>
            <person name="An Z."/>
        </authorList>
    </citation>
    <scope>NUCLEOTIDE SEQUENCE [LARGE SCALE GENOMIC DNA]</scope>
    <source>
        <strain evidence="10">ATCC 20868 / MF5171</strain>
    </source>
</reference>
<dbReference type="InterPro" id="IPR015943">
    <property type="entry name" value="WD40/YVTN_repeat-like_dom_sf"/>
</dbReference>
<feature type="region of interest" description="Disordered" evidence="7">
    <location>
        <begin position="84"/>
        <end position="248"/>
    </location>
</feature>
<keyword evidence="2 6" id="KW-0853">WD repeat</keyword>
<feature type="repeat" description="WD" evidence="6">
    <location>
        <begin position="350"/>
        <end position="384"/>
    </location>
</feature>
<dbReference type="eggNOG" id="KOG0266">
    <property type="taxonomic scope" value="Eukaryota"/>
</dbReference>
<dbReference type="PROSITE" id="PS50294">
    <property type="entry name" value="WD_REPEATS_REGION"/>
    <property type="match status" value="6"/>
</dbReference>
<sequence length="607" mass="65215">MYNNHRGLGPAPGNARLNELLDSVRAEFENQARVSGEVEQSMTHQINEMAMVREKVYNMEQAHLAMKSKYEEEIARLIRELDARGGPRPAGIPGAGPQAPNSGPSQPAPSLGHGPSNLFGGIMAGGQGGPGLAPPPQQAQEQQHPGLQHQMPQPPPPPALQGPPPQQQQPPQQQPPFQSGGYPGGPAPNGYGAQPPQSTSSPGPGKGRILNRGIGGPATPQLGQAPPPPYADPRAAASPQVGHIPNQQHPQFRVGNALAELDLERLPAHQKKVDSDWFAIFNPEVQRVLDVDLVHTLQHESVVCCVRFSHDGKYVATGCNRSAQIFDVITGQKICILQDESVDSVGDLYIRSVCFSPDGRYLATGAEDKLIRVWDIASRTIRNTFAGHEQDIYSLDFARDGRTIASGSGDRTVRLWDITEGQNILTLSIEDGVTTVAISPDTKLVAAGSLDKSVRVWDANSGYLVERLEGPDGHKDSVYSVAFAPNGKDLVSGSLDKTIKMWELVAPRGGHPNNAPKGGRCIRTFEGHKDFVLSVALTPDGNWVLSGSKDRGVQFWDPRTGNTQLMLQGHKNSVISVAPSPSGGSFATGSGDMRARIWSYKPYHAPN</sequence>
<organism evidence="9 10">
    <name type="scientific">Glarea lozoyensis (strain ATCC 20868 / MF5171)</name>
    <dbReference type="NCBI Taxonomy" id="1116229"/>
    <lineage>
        <taxon>Eukaryota</taxon>
        <taxon>Fungi</taxon>
        <taxon>Dikarya</taxon>
        <taxon>Ascomycota</taxon>
        <taxon>Pezizomycotina</taxon>
        <taxon>Leotiomycetes</taxon>
        <taxon>Helotiales</taxon>
        <taxon>Helotiaceae</taxon>
        <taxon>Glarea</taxon>
    </lineage>
</organism>
<keyword evidence="4" id="KW-0805">Transcription regulation</keyword>
<feature type="repeat" description="WD" evidence="6">
    <location>
        <begin position="426"/>
        <end position="467"/>
    </location>
</feature>
<feature type="compositionally biased region" description="Low complexity" evidence="7">
    <location>
        <begin position="86"/>
        <end position="100"/>
    </location>
</feature>
<feature type="compositionally biased region" description="Pro residues" evidence="7">
    <location>
        <begin position="152"/>
        <end position="174"/>
    </location>
</feature>
<dbReference type="Pfam" id="PF00400">
    <property type="entry name" value="WD40"/>
    <property type="match status" value="7"/>
</dbReference>
<keyword evidence="1" id="KW-0678">Repressor</keyword>
<dbReference type="Pfam" id="PF08581">
    <property type="entry name" value="Tup_N"/>
    <property type="match status" value="1"/>
</dbReference>
<dbReference type="KEGG" id="glz:GLAREA_10286"/>
<dbReference type="PROSITE" id="PS00678">
    <property type="entry name" value="WD_REPEATS_1"/>
    <property type="match status" value="4"/>
</dbReference>
<dbReference type="AlphaFoldDB" id="S3D7V2"/>
<evidence type="ECO:0000256" key="6">
    <source>
        <dbReference type="PROSITE-ProRule" id="PRU00221"/>
    </source>
</evidence>
<feature type="repeat" description="WD" evidence="6">
    <location>
        <begin position="525"/>
        <end position="566"/>
    </location>
</feature>
<dbReference type="OrthoDB" id="17410at2759"/>
<dbReference type="InterPro" id="IPR020472">
    <property type="entry name" value="WD40_PAC1"/>
</dbReference>
<dbReference type="EMBL" id="KE145356">
    <property type="protein sequence ID" value="EPE34592.1"/>
    <property type="molecule type" value="Genomic_DNA"/>
</dbReference>
<evidence type="ECO:0000259" key="8">
    <source>
        <dbReference type="Pfam" id="PF08581"/>
    </source>
</evidence>
<evidence type="ECO:0000256" key="5">
    <source>
        <dbReference type="ARBA" id="ARBA00023163"/>
    </source>
</evidence>
<feature type="compositionally biased region" description="Low complexity" evidence="7">
    <location>
        <begin position="138"/>
        <end position="151"/>
    </location>
</feature>
<proteinExistence type="predicted"/>
<feature type="repeat" description="WD" evidence="6">
    <location>
        <begin position="385"/>
        <end position="426"/>
    </location>
</feature>
<gene>
    <name evidence="9" type="ORF">GLAREA_10286</name>
</gene>
<keyword evidence="5" id="KW-0804">Transcription</keyword>
<dbReference type="STRING" id="1116229.S3D7V2"/>